<dbReference type="EMBL" id="JAFBXF010000012">
    <property type="protein sequence ID" value="MBM2418730.1"/>
    <property type="molecule type" value="Genomic_DNA"/>
</dbReference>
<dbReference type="AlphaFoldDB" id="A0A9Q2S141"/>
<organism evidence="2 4">
    <name type="scientific">Marivita cryptomonadis</name>
    <dbReference type="NCBI Taxonomy" id="505252"/>
    <lineage>
        <taxon>Bacteria</taxon>
        <taxon>Pseudomonadati</taxon>
        <taxon>Pseudomonadota</taxon>
        <taxon>Alphaproteobacteria</taxon>
        <taxon>Rhodobacterales</taxon>
        <taxon>Roseobacteraceae</taxon>
        <taxon>Marivita</taxon>
    </lineage>
</organism>
<accession>A0A9Q2S141</accession>
<evidence type="ECO:0000313" key="2">
    <source>
        <dbReference type="EMBL" id="MBM2414060.1"/>
    </source>
</evidence>
<dbReference type="EMBL" id="JAFBXE010000012">
    <property type="protein sequence ID" value="MBM2414060.1"/>
    <property type="molecule type" value="Genomic_DNA"/>
</dbReference>
<evidence type="ECO:0000313" key="5">
    <source>
        <dbReference type="Proteomes" id="UP000809440"/>
    </source>
</evidence>
<dbReference type="OrthoDB" id="9816206at2"/>
<comment type="caution">
    <text evidence="2">The sequence shown here is derived from an EMBL/GenBank/DDBJ whole genome shotgun (WGS) entry which is preliminary data.</text>
</comment>
<evidence type="ECO:0000259" key="1">
    <source>
        <dbReference type="Pfam" id="PF10543"/>
    </source>
</evidence>
<evidence type="ECO:0000313" key="3">
    <source>
        <dbReference type="EMBL" id="MBM2418730.1"/>
    </source>
</evidence>
<protein>
    <submittedName>
        <fullName evidence="2">ORF6N domain-containing protein</fullName>
    </submittedName>
</protein>
<dbReference type="Pfam" id="PF10543">
    <property type="entry name" value="ORF6N"/>
    <property type="match status" value="1"/>
</dbReference>
<name>A0A9Q2S141_9RHOB</name>
<dbReference type="GeneID" id="62639805"/>
<evidence type="ECO:0000313" key="4">
    <source>
        <dbReference type="Proteomes" id="UP000755667"/>
    </source>
</evidence>
<feature type="domain" description="KilA-N DNA-binding" evidence="1">
    <location>
        <begin position="16"/>
        <end position="76"/>
    </location>
</feature>
<dbReference type="InterPro" id="IPR018873">
    <property type="entry name" value="KilA-N_DNA-bd_domain"/>
</dbReference>
<dbReference type="Proteomes" id="UP000809440">
    <property type="component" value="Unassembled WGS sequence"/>
</dbReference>
<gene>
    <name evidence="2" type="ORF">JQX41_17205</name>
    <name evidence="3" type="ORF">JQX48_17220</name>
</gene>
<proteinExistence type="predicted"/>
<reference evidence="2 5" key="1">
    <citation type="submission" date="2021-01" db="EMBL/GenBank/DDBJ databases">
        <title>Diatom-associated Roseobacters Show Island Model of Population Structure.</title>
        <authorList>
            <person name="Qu L."/>
            <person name="Feng X."/>
            <person name="Chen Y."/>
            <person name="Li L."/>
            <person name="Wang X."/>
            <person name="Hu Z."/>
            <person name="Wang H."/>
            <person name="Luo H."/>
        </authorList>
    </citation>
    <scope>NUCLEOTIDE SEQUENCE</scope>
    <source>
        <strain evidence="3 5">CC28-63</strain>
        <strain evidence="2">CC28-69</strain>
    </source>
</reference>
<dbReference type="RefSeq" id="WP_085628077.1">
    <property type="nucleotide sequence ID" value="NZ_JAFBWU010000012.1"/>
</dbReference>
<sequence length="81" mass="8942">MTSDSTLPSTEHIANAIHRIRDVRVVLAEDLANFYGKSVSAFNQAVARNDALFEGYRFQLTNEEVQALESRNVIAKGCSPS</sequence>
<dbReference type="Proteomes" id="UP000755667">
    <property type="component" value="Unassembled WGS sequence"/>
</dbReference>
<keyword evidence="5" id="KW-1185">Reference proteome</keyword>